<accession>A0ABT3ALG0</accession>
<dbReference type="SUPFAM" id="SSF50998">
    <property type="entry name" value="Quinoprotein alcohol dehydrogenase-like"/>
    <property type="match status" value="1"/>
</dbReference>
<keyword evidence="1" id="KW-0812">Transmembrane</keyword>
<evidence type="ECO:0000256" key="1">
    <source>
        <dbReference type="SAM" id="Phobius"/>
    </source>
</evidence>
<feature type="transmembrane region" description="Helical" evidence="1">
    <location>
        <begin position="22"/>
        <end position="43"/>
    </location>
</feature>
<evidence type="ECO:0000313" key="2">
    <source>
        <dbReference type="EMBL" id="MCV2889520.1"/>
    </source>
</evidence>
<dbReference type="InterPro" id="IPR011047">
    <property type="entry name" value="Quinoprotein_ADH-like_sf"/>
</dbReference>
<sequence>MNVPSDPEIPQETPQLKLLRRMVMALTAVMIGGVLVTFALIVIRLSDRTPTLPEQVELPDGARALAVTIGSNWYAVVTDDNRILIFDKTTGKLRQSVPLAAERSD</sequence>
<dbReference type="RefSeq" id="WP_263829261.1">
    <property type="nucleotide sequence ID" value="NZ_JAOWLB010000010.1"/>
</dbReference>
<organism evidence="2 3">
    <name type="scientific">Ruegeria aquimaris</name>
    <dbReference type="NCBI Taxonomy" id="2984333"/>
    <lineage>
        <taxon>Bacteria</taxon>
        <taxon>Pseudomonadati</taxon>
        <taxon>Pseudomonadota</taxon>
        <taxon>Alphaproteobacteria</taxon>
        <taxon>Rhodobacterales</taxon>
        <taxon>Roseobacteraceae</taxon>
        <taxon>Ruegeria</taxon>
    </lineage>
</organism>
<keyword evidence="1" id="KW-0472">Membrane</keyword>
<gene>
    <name evidence="2" type="ORF">OE747_14330</name>
</gene>
<keyword evidence="1" id="KW-1133">Transmembrane helix</keyword>
<dbReference type="Pfam" id="PF20082">
    <property type="entry name" value="DUF6476"/>
    <property type="match status" value="1"/>
</dbReference>
<dbReference type="Proteomes" id="UP001320899">
    <property type="component" value="Unassembled WGS sequence"/>
</dbReference>
<name>A0ABT3ALG0_9RHOB</name>
<dbReference type="EMBL" id="JAOWLB010000010">
    <property type="protein sequence ID" value="MCV2889520.1"/>
    <property type="molecule type" value="Genomic_DNA"/>
</dbReference>
<dbReference type="InterPro" id="IPR045519">
    <property type="entry name" value="DUF6476"/>
</dbReference>
<proteinExistence type="predicted"/>
<reference evidence="2 3" key="1">
    <citation type="submission" date="2022-10" db="EMBL/GenBank/DDBJ databases">
        <title>Ruegeria sp. nov., isolated from ocean surface sediments.</title>
        <authorList>
            <person name="He W."/>
            <person name="Xue H.-P."/>
            <person name="Zhang D.-F."/>
        </authorList>
    </citation>
    <scope>NUCLEOTIDE SEQUENCE [LARGE SCALE GENOMIC DNA]</scope>
    <source>
        <strain evidence="2 3">XHP0148</strain>
    </source>
</reference>
<evidence type="ECO:0000313" key="3">
    <source>
        <dbReference type="Proteomes" id="UP001320899"/>
    </source>
</evidence>
<comment type="caution">
    <text evidence="2">The sequence shown here is derived from an EMBL/GenBank/DDBJ whole genome shotgun (WGS) entry which is preliminary data.</text>
</comment>
<keyword evidence="3" id="KW-1185">Reference proteome</keyword>
<protein>
    <submittedName>
        <fullName evidence="2">DUF6476 family protein</fullName>
    </submittedName>
</protein>